<name>A0A6F9F0F0_9VIRU</name>
<dbReference type="EMBL" id="BK011012">
    <property type="protein sequence ID" value="DAC81117.1"/>
    <property type="molecule type" value="Genomic_DNA"/>
</dbReference>
<evidence type="ECO:0000256" key="1">
    <source>
        <dbReference type="SAM" id="Coils"/>
    </source>
</evidence>
<proteinExistence type="predicted"/>
<organism evidence="2">
    <name type="scientific">Barramundi adomavirus</name>
    <dbReference type="NCBI Taxonomy" id="2609870"/>
    <lineage>
        <taxon>Viruses</taxon>
        <taxon>Adomaviruses</taxon>
    </lineage>
</organism>
<protein>
    <submittedName>
        <fullName evidence="2">LO4</fullName>
    </submittedName>
</protein>
<keyword evidence="1" id="KW-0175">Coiled coil</keyword>
<reference evidence="2" key="1">
    <citation type="journal article" date="2020" name="J. ISSAAS">
        <title>Identification of Adomavirus Virion Proteins.</title>
        <authorList>
            <person name="Welch N.L."/>
            <person name="Tisza M.J."/>
            <person name="Starrett G.J."/>
            <person name="Belford A.K."/>
            <person name="Pastrana D.V."/>
            <person name="Pang Y.-Y.S."/>
            <person name="Schiller J.T."/>
            <person name="An P."/>
            <person name="Cantolupo P.G."/>
            <person name="Pipas J.M."/>
            <person name="Koda S."/>
            <person name="Subramaniam K."/>
            <person name="Waltzek T.B."/>
            <person name="Bian C."/>
            <person name="Shi Q."/>
            <person name="Ruan Z."/>
            <person name="Ng T.F.F."/>
            <person name="Buck C.B."/>
        </authorList>
    </citation>
    <scope>NUCLEOTIDE SEQUENCE</scope>
    <source>
        <strain evidence="2">5629</strain>
    </source>
</reference>
<evidence type="ECO:0000313" key="2">
    <source>
        <dbReference type="EMBL" id="DAC81117.1"/>
    </source>
</evidence>
<sequence length="284" mass="31903">MMLILIMLIMMLMSGKCFQMGEPLYGLQRIIRTTPLGGDKEITVTVQPQITVPSPEIKIEPNILPSEVKVENVISIPTPAITVSPAIPEIKVDTSPIVVNVPDPKIASLEVKFNPTIHFIGYGDLTWPTDGDSVIIVKTQRKVEYMPIEALHRAIGGYYDSKVNSLRQELSSKQTQLFSTLNSTLKQEIEQSVAKELIKQLEALASSQPTAVRSRRSAERDEDTIYAMTKTELEQMIDRVSQQSVNRSNRQLVQDVTSLTREKDQLRSEVQALRSYIQQLVARL</sequence>
<accession>A0A6F9F0F0</accession>
<feature type="coiled-coil region" evidence="1">
    <location>
        <begin position="249"/>
        <end position="283"/>
    </location>
</feature>